<feature type="transmembrane region" description="Helical" evidence="6">
    <location>
        <begin position="7"/>
        <end position="26"/>
    </location>
</feature>
<feature type="transmembrane region" description="Helical" evidence="6">
    <location>
        <begin position="289"/>
        <end position="313"/>
    </location>
</feature>
<protein>
    <recommendedName>
        <fullName evidence="9">TIGR00374 family protein</fullName>
    </recommendedName>
</protein>
<dbReference type="RefSeq" id="WP_066744405.1">
    <property type="nucleotide sequence ID" value="NZ_CALCLR010000093.1"/>
</dbReference>
<feature type="transmembrane region" description="Helical" evidence="6">
    <location>
        <begin position="114"/>
        <end position="138"/>
    </location>
</feature>
<reference evidence="7" key="1">
    <citation type="submission" date="2016-08" db="EMBL/GenBank/DDBJ databases">
        <title>Complete genome of Cloacibacillus porcorum.</title>
        <authorList>
            <person name="Looft T."/>
            <person name="Bayles D.O."/>
            <person name="Alt D.P."/>
        </authorList>
    </citation>
    <scope>NUCLEOTIDE SEQUENCE [LARGE SCALE GENOMIC DNA]</scope>
    <source>
        <strain evidence="7">CL-84</strain>
    </source>
</reference>
<keyword evidence="3 6" id="KW-0812">Transmembrane</keyword>
<dbReference type="GO" id="GO:0005886">
    <property type="term" value="C:plasma membrane"/>
    <property type="evidence" value="ECO:0007669"/>
    <property type="project" value="UniProtKB-SubCell"/>
</dbReference>
<dbReference type="EMBL" id="CP016757">
    <property type="protein sequence ID" value="ANZ44866.1"/>
    <property type="molecule type" value="Genomic_DNA"/>
</dbReference>
<proteinExistence type="predicted"/>
<dbReference type="InterPro" id="IPR022791">
    <property type="entry name" value="L-PG_synthase/AglD"/>
</dbReference>
<organism evidence="7 8">
    <name type="scientific">Cloacibacillus porcorum</name>
    <dbReference type="NCBI Taxonomy" id="1197717"/>
    <lineage>
        <taxon>Bacteria</taxon>
        <taxon>Thermotogati</taxon>
        <taxon>Synergistota</taxon>
        <taxon>Synergistia</taxon>
        <taxon>Synergistales</taxon>
        <taxon>Synergistaceae</taxon>
        <taxon>Cloacibacillus</taxon>
    </lineage>
</organism>
<dbReference type="NCBIfam" id="TIGR00374">
    <property type="entry name" value="flippase-like domain"/>
    <property type="match status" value="1"/>
</dbReference>
<keyword evidence="2" id="KW-1003">Cell membrane</keyword>
<dbReference type="KEGG" id="cpor:BED41_07080"/>
<name>A0A1B2I4H8_9BACT</name>
<evidence type="ECO:0000256" key="5">
    <source>
        <dbReference type="ARBA" id="ARBA00023136"/>
    </source>
</evidence>
<feature type="transmembrane region" description="Helical" evidence="6">
    <location>
        <begin position="227"/>
        <end position="246"/>
    </location>
</feature>
<feature type="transmembrane region" description="Helical" evidence="6">
    <location>
        <begin position="258"/>
        <end position="277"/>
    </location>
</feature>
<keyword evidence="4 6" id="KW-1133">Transmembrane helix</keyword>
<dbReference type="GeneID" id="83057612"/>
<evidence type="ECO:0008006" key="9">
    <source>
        <dbReference type="Google" id="ProtNLM"/>
    </source>
</evidence>
<evidence type="ECO:0000256" key="4">
    <source>
        <dbReference type="ARBA" id="ARBA00022989"/>
    </source>
</evidence>
<evidence type="ECO:0000256" key="1">
    <source>
        <dbReference type="ARBA" id="ARBA00004651"/>
    </source>
</evidence>
<dbReference type="Proteomes" id="UP000093044">
    <property type="component" value="Chromosome"/>
</dbReference>
<dbReference type="OrthoDB" id="9810654at2"/>
<feature type="transmembrane region" description="Helical" evidence="6">
    <location>
        <begin position="38"/>
        <end position="55"/>
    </location>
</feature>
<feature type="transmembrane region" description="Helical" evidence="6">
    <location>
        <begin position="150"/>
        <end position="173"/>
    </location>
</feature>
<evidence type="ECO:0000256" key="6">
    <source>
        <dbReference type="SAM" id="Phobius"/>
    </source>
</evidence>
<keyword evidence="5 6" id="KW-0472">Membrane</keyword>
<sequence>MTVQKSFSIFVIIVILSITGVLFWSIDASTFAMLKNADPKLLLCAAALVALGWTLDACKFMTLARAAGEKLSFKSTLAVVWINYFGCAITPMQSGGGPFQIYLLYRDGVSVGKSVAITLVRTLQILFLLALVVPFSLLADPEMLRKYVYMRWYVCYVVIFIIFCAFLLTVSVIRPQWIKHWVNAILVWIKRVGILKSKYLLHAVRWVSREIDAYNTNIKLFTSTGKWWLMLSIFLAVVHLIVYMSIMPCLIKAAGFNVNYIQCLLAESLLLFMLYFVPTPGASGAAEGGAVAVFGLFVPWSVAGVMAVTWRLLSEYTGVALGTFIVVRMLGWCGANKVLIAEHEAIENTEESENEDK</sequence>
<feature type="transmembrane region" description="Helical" evidence="6">
    <location>
        <begin position="76"/>
        <end position="94"/>
    </location>
</feature>
<dbReference type="AlphaFoldDB" id="A0A1B2I4H8"/>
<dbReference type="PANTHER" id="PTHR37693:SF1">
    <property type="entry name" value="INTEGRAL MEMBRANE PROTEIN"/>
    <property type="match status" value="1"/>
</dbReference>
<comment type="subcellular location">
    <subcellularLocation>
        <location evidence="1">Cell membrane</location>
        <topology evidence="1">Multi-pass membrane protein</topology>
    </subcellularLocation>
</comment>
<evidence type="ECO:0000256" key="3">
    <source>
        <dbReference type="ARBA" id="ARBA00022692"/>
    </source>
</evidence>
<dbReference type="PANTHER" id="PTHR37693">
    <property type="entry name" value="PHOSPHATIDYLGLYCEROL LYSYLTRANSFERASE"/>
    <property type="match status" value="1"/>
</dbReference>
<evidence type="ECO:0000256" key="2">
    <source>
        <dbReference type="ARBA" id="ARBA00022475"/>
    </source>
</evidence>
<dbReference type="Pfam" id="PF03706">
    <property type="entry name" value="LPG_synthase_TM"/>
    <property type="match status" value="1"/>
</dbReference>
<evidence type="ECO:0000313" key="8">
    <source>
        <dbReference type="Proteomes" id="UP000093044"/>
    </source>
</evidence>
<evidence type="ECO:0000313" key="7">
    <source>
        <dbReference type="EMBL" id="ANZ44866.1"/>
    </source>
</evidence>
<keyword evidence="8" id="KW-1185">Reference proteome</keyword>
<gene>
    <name evidence="7" type="ORF">BED41_07080</name>
</gene>
<accession>A0A1B2I4H8</accession>
<dbReference type="STRING" id="1197717.BED41_07080"/>